<accession>A0A0F9KUF6</accession>
<comment type="caution">
    <text evidence="1">The sequence shown here is derived from an EMBL/GenBank/DDBJ whole genome shotgun (WGS) entry which is preliminary data.</text>
</comment>
<evidence type="ECO:0000313" key="1">
    <source>
        <dbReference type="EMBL" id="KKM78431.1"/>
    </source>
</evidence>
<gene>
    <name evidence="1" type="ORF">LCGC14_1359990</name>
</gene>
<sequence>MNDAVMVSIERKTRNELAELKKNLTYNSIIRILLKRNRILKQALKEKYSIRENMEKNYKDLFNDEEFTPLLLIK</sequence>
<reference evidence="1" key="1">
    <citation type="journal article" date="2015" name="Nature">
        <title>Complex archaea that bridge the gap between prokaryotes and eukaryotes.</title>
        <authorList>
            <person name="Spang A."/>
            <person name="Saw J.H."/>
            <person name="Jorgensen S.L."/>
            <person name="Zaremba-Niedzwiedzka K."/>
            <person name="Martijn J."/>
            <person name="Lind A.E."/>
            <person name="van Eijk R."/>
            <person name="Schleper C."/>
            <person name="Guy L."/>
            <person name="Ettema T.J."/>
        </authorList>
    </citation>
    <scope>NUCLEOTIDE SEQUENCE</scope>
</reference>
<dbReference type="EMBL" id="LAZR01008491">
    <property type="protein sequence ID" value="KKM78431.1"/>
    <property type="molecule type" value="Genomic_DNA"/>
</dbReference>
<name>A0A0F9KUF6_9ZZZZ</name>
<proteinExistence type="predicted"/>
<dbReference type="AlphaFoldDB" id="A0A0F9KUF6"/>
<organism evidence="1">
    <name type="scientific">marine sediment metagenome</name>
    <dbReference type="NCBI Taxonomy" id="412755"/>
    <lineage>
        <taxon>unclassified sequences</taxon>
        <taxon>metagenomes</taxon>
        <taxon>ecological metagenomes</taxon>
    </lineage>
</organism>
<protein>
    <submittedName>
        <fullName evidence="1">Uncharacterized protein</fullName>
    </submittedName>
</protein>